<dbReference type="RefSeq" id="WP_212572361.1">
    <property type="nucleotide sequence ID" value="NZ_CP073084.1"/>
</dbReference>
<proteinExistence type="predicted"/>
<dbReference type="InterPro" id="IPR016181">
    <property type="entry name" value="Acyl_CoA_acyltransferase"/>
</dbReference>
<dbReference type="Gene3D" id="3.40.630.30">
    <property type="match status" value="1"/>
</dbReference>
<dbReference type="EMBL" id="CP073084">
    <property type="protein sequence ID" value="QUE55016.1"/>
    <property type="molecule type" value="Genomic_DNA"/>
</dbReference>
<feature type="domain" description="N-acetyltransferase" evidence="1">
    <location>
        <begin position="2"/>
        <end position="147"/>
    </location>
</feature>
<name>A0ABX7YMG2_9STRE</name>
<dbReference type="PROSITE" id="PS51186">
    <property type="entry name" value="GNAT"/>
    <property type="match status" value="1"/>
</dbReference>
<dbReference type="CDD" id="cd04301">
    <property type="entry name" value="NAT_SF"/>
    <property type="match status" value="1"/>
</dbReference>
<evidence type="ECO:0000313" key="3">
    <source>
        <dbReference type="Proteomes" id="UP000677616"/>
    </source>
</evidence>
<accession>A0ABX7YMG2</accession>
<protein>
    <submittedName>
        <fullName evidence="2">GNAT family N-acetyltransferase</fullName>
    </submittedName>
</protein>
<keyword evidence="3" id="KW-1185">Reference proteome</keyword>
<sequence length="147" mass="16828">MITLRLVDETTFEAVIGLSVADGDKRRVASNLYSLAQAWLYRQDDTIEPLAILASGKVVGFLLLAKHRRDKEYLIWRLMIDQAHQNRGHGREVLRQVIQMAKDDQECQKVTANYVIGNHKMRGLLEKFAFQPVGLKGNEMMMTLDIK</sequence>
<gene>
    <name evidence="2" type="ORF">INT76_03810</name>
</gene>
<evidence type="ECO:0000259" key="1">
    <source>
        <dbReference type="PROSITE" id="PS51186"/>
    </source>
</evidence>
<dbReference type="InterPro" id="IPR000182">
    <property type="entry name" value="GNAT_dom"/>
</dbReference>
<organism evidence="2 3">
    <name type="scientific">Streptococcus oriscaviae</name>
    <dbReference type="NCBI Taxonomy" id="2781599"/>
    <lineage>
        <taxon>Bacteria</taxon>
        <taxon>Bacillati</taxon>
        <taxon>Bacillota</taxon>
        <taxon>Bacilli</taxon>
        <taxon>Lactobacillales</taxon>
        <taxon>Streptococcaceae</taxon>
        <taxon>Streptococcus</taxon>
    </lineage>
</organism>
<evidence type="ECO:0000313" key="2">
    <source>
        <dbReference type="EMBL" id="QUE55016.1"/>
    </source>
</evidence>
<dbReference type="Pfam" id="PF00583">
    <property type="entry name" value="Acetyltransf_1"/>
    <property type="match status" value="1"/>
</dbReference>
<reference evidence="2 3" key="1">
    <citation type="submission" date="2021-04" db="EMBL/GenBank/DDBJ databases">
        <title>Complete genome sequence of a novel Streptococcus species.</title>
        <authorList>
            <person name="Teng J.L.L."/>
        </authorList>
    </citation>
    <scope>NUCLEOTIDE SEQUENCE [LARGE SCALE GENOMIC DNA]</scope>
    <source>
        <strain evidence="2 3">HKU75</strain>
    </source>
</reference>
<dbReference type="SUPFAM" id="SSF55729">
    <property type="entry name" value="Acyl-CoA N-acyltransferases (Nat)"/>
    <property type="match status" value="1"/>
</dbReference>
<dbReference type="Proteomes" id="UP000677616">
    <property type="component" value="Chromosome"/>
</dbReference>